<organism evidence="1 2">
    <name type="scientific">Nonlabens dokdonensis</name>
    <dbReference type="NCBI Taxonomy" id="328515"/>
    <lineage>
        <taxon>Bacteria</taxon>
        <taxon>Pseudomonadati</taxon>
        <taxon>Bacteroidota</taxon>
        <taxon>Flavobacteriia</taxon>
        <taxon>Flavobacteriales</taxon>
        <taxon>Flavobacteriaceae</taxon>
        <taxon>Nonlabens</taxon>
    </lineage>
</organism>
<evidence type="ECO:0000313" key="1">
    <source>
        <dbReference type="EMBL" id="PZX43074.1"/>
    </source>
</evidence>
<name>A0ABX5PZE8_9FLAO</name>
<comment type="caution">
    <text evidence="1">The sequence shown here is derived from an EMBL/GenBank/DDBJ whole genome shotgun (WGS) entry which is preliminary data.</text>
</comment>
<evidence type="ECO:0008006" key="3">
    <source>
        <dbReference type="Google" id="ProtNLM"/>
    </source>
</evidence>
<sequence length="153" mass="17713">MKHYSKLILIGFLFLFIASCNQSKKENQDAMTTIETNIEVEKRDNLLVLNGKERWIANNETTAGIKAMVQLTQSFQHTDDIASYRMLKTQLESELATIFKKCTMKGEAHDQLHNYLLPLQERISKLELSDVSASKSIVEELKMYLLVYENYFV</sequence>
<dbReference type="Proteomes" id="UP000248584">
    <property type="component" value="Unassembled WGS sequence"/>
</dbReference>
<dbReference type="EMBL" id="QKZR01000001">
    <property type="protein sequence ID" value="PZX43074.1"/>
    <property type="molecule type" value="Genomic_DNA"/>
</dbReference>
<evidence type="ECO:0000313" key="2">
    <source>
        <dbReference type="Proteomes" id="UP000248584"/>
    </source>
</evidence>
<reference evidence="1 2" key="1">
    <citation type="submission" date="2018-06" db="EMBL/GenBank/DDBJ databases">
        <title>Genomic Encyclopedia of Archaeal and Bacterial Type Strains, Phase II (KMG-II): from individual species to whole genera.</title>
        <authorList>
            <person name="Goeker M."/>
        </authorList>
    </citation>
    <scope>NUCLEOTIDE SEQUENCE [LARGE SCALE GENOMIC DNA]</scope>
    <source>
        <strain evidence="1 2">DSM 17205</strain>
    </source>
</reference>
<keyword evidence="2" id="KW-1185">Reference proteome</keyword>
<protein>
    <recommendedName>
        <fullName evidence="3">Lipoprotein</fullName>
    </recommendedName>
</protein>
<accession>A0ABX5PZE8</accession>
<dbReference type="RefSeq" id="WP_015360870.1">
    <property type="nucleotide sequence ID" value="NZ_QKZR01000001.1"/>
</dbReference>
<proteinExistence type="predicted"/>
<gene>
    <name evidence="1" type="ORF">LX97_00073</name>
</gene>
<dbReference type="PROSITE" id="PS51257">
    <property type="entry name" value="PROKAR_LIPOPROTEIN"/>
    <property type="match status" value="1"/>
</dbReference>